<dbReference type="PROSITE" id="PS51459">
    <property type="entry name" value="FIDO"/>
    <property type="match status" value="1"/>
</dbReference>
<feature type="domain" description="Fido" evidence="3">
    <location>
        <begin position="142"/>
        <end position="291"/>
    </location>
</feature>
<accession>A0A1H4L1U6</accession>
<name>A0A1H4L1U6_9MICO</name>
<organism evidence="4 5">
    <name type="scientific">Paramicrobacterium humi</name>
    <dbReference type="NCBI Taxonomy" id="640635"/>
    <lineage>
        <taxon>Bacteria</taxon>
        <taxon>Bacillati</taxon>
        <taxon>Actinomycetota</taxon>
        <taxon>Actinomycetes</taxon>
        <taxon>Micrococcales</taxon>
        <taxon>Microbacteriaceae</taxon>
        <taxon>Paramicrobacterium</taxon>
    </lineage>
</organism>
<feature type="active site" evidence="1">
    <location>
        <position position="228"/>
    </location>
</feature>
<sequence>MPIAAVGSERHLWAPRMTGYYSRSEMRQQSGEYHSTVPAPLVDWQPVLSPSLSADVEDATRALLDFDLYALRILSSSDAALAPMSAILLRTESASSSQIENVTASARQLALAEINETDATNARSVVGNVHAMEAAMALAGGVSLNSILAMHKALMEHDFTMRMHAGSFRNELVWIGRGNAGPLGADFVAPQHEHIPAALSDLVTFVNRDDIPVLVQVATAHAQFETIHPFVDGNGRTGRALAHAMLKNKGLVSHTTVPLSAGLLADTESYFSALGAFRSGNAGPIIERFAEAARFAAVSGRHLIDRLTAEIDASRGALAGVRAHAAAWSVLPLLVGQPVVTSSFLKSKLGLNDATVQRTLALLSDRGVLHERTARRRNRVWEHTGILAALDEYAETVRRGTRNA</sequence>
<keyword evidence="2" id="KW-0547">Nucleotide-binding</keyword>
<dbReference type="PANTHER" id="PTHR13504:SF38">
    <property type="entry name" value="FIDO DOMAIN-CONTAINING PROTEIN"/>
    <property type="match status" value="1"/>
</dbReference>
<dbReference type="GO" id="GO:0005524">
    <property type="term" value="F:ATP binding"/>
    <property type="evidence" value="ECO:0007669"/>
    <property type="project" value="UniProtKB-KW"/>
</dbReference>
<protein>
    <submittedName>
        <fullName evidence="4">Fic family protein</fullName>
    </submittedName>
</protein>
<evidence type="ECO:0000256" key="1">
    <source>
        <dbReference type="PIRSR" id="PIRSR640198-1"/>
    </source>
</evidence>
<evidence type="ECO:0000256" key="2">
    <source>
        <dbReference type="PIRSR" id="PIRSR640198-2"/>
    </source>
</evidence>
<dbReference type="EMBL" id="FNRY01000001">
    <property type="protein sequence ID" value="SEB64759.1"/>
    <property type="molecule type" value="Genomic_DNA"/>
</dbReference>
<feature type="binding site" evidence="2">
    <location>
        <begin position="232"/>
        <end position="239"/>
    </location>
    <ligand>
        <name>ATP</name>
        <dbReference type="ChEBI" id="CHEBI:30616"/>
    </ligand>
</feature>
<gene>
    <name evidence="4" type="ORF">SAMN04489806_1394</name>
</gene>
<dbReference type="InterPro" id="IPR036597">
    <property type="entry name" value="Fido-like_dom_sf"/>
</dbReference>
<keyword evidence="2" id="KW-0067">ATP-binding</keyword>
<dbReference type="SUPFAM" id="SSF140931">
    <property type="entry name" value="Fic-like"/>
    <property type="match status" value="1"/>
</dbReference>
<reference evidence="4 5" key="1">
    <citation type="submission" date="2016-10" db="EMBL/GenBank/DDBJ databases">
        <authorList>
            <person name="de Groot N.N."/>
        </authorList>
    </citation>
    <scope>NUCLEOTIDE SEQUENCE [LARGE SCALE GENOMIC DNA]</scope>
    <source>
        <strain evidence="4 5">DSM 21799</strain>
    </source>
</reference>
<dbReference type="Gene3D" id="1.10.3290.10">
    <property type="entry name" value="Fido-like domain"/>
    <property type="match status" value="1"/>
</dbReference>
<keyword evidence="5" id="KW-1185">Reference proteome</keyword>
<evidence type="ECO:0000313" key="4">
    <source>
        <dbReference type="EMBL" id="SEB64759.1"/>
    </source>
</evidence>
<evidence type="ECO:0000313" key="5">
    <source>
        <dbReference type="Proteomes" id="UP000199183"/>
    </source>
</evidence>
<dbReference type="Proteomes" id="UP000199183">
    <property type="component" value="Unassembled WGS sequence"/>
</dbReference>
<dbReference type="STRING" id="640635.SAMN04489806_1394"/>
<dbReference type="PANTHER" id="PTHR13504">
    <property type="entry name" value="FIDO DOMAIN-CONTAINING PROTEIN DDB_G0283145"/>
    <property type="match status" value="1"/>
</dbReference>
<dbReference type="AlphaFoldDB" id="A0A1H4L1U6"/>
<dbReference type="InterPro" id="IPR003812">
    <property type="entry name" value="Fido"/>
</dbReference>
<proteinExistence type="predicted"/>
<dbReference type="Pfam" id="PF02661">
    <property type="entry name" value="Fic"/>
    <property type="match status" value="1"/>
</dbReference>
<evidence type="ECO:0000259" key="3">
    <source>
        <dbReference type="PROSITE" id="PS51459"/>
    </source>
</evidence>
<dbReference type="InterPro" id="IPR040198">
    <property type="entry name" value="Fido_containing"/>
</dbReference>